<protein>
    <submittedName>
        <fullName evidence="8">MIP/aquaporin family protein</fullName>
    </submittedName>
</protein>
<keyword evidence="2 6" id="KW-0813">Transport</keyword>
<evidence type="ECO:0000256" key="1">
    <source>
        <dbReference type="ARBA" id="ARBA00004141"/>
    </source>
</evidence>
<evidence type="ECO:0000256" key="7">
    <source>
        <dbReference type="SAM" id="Phobius"/>
    </source>
</evidence>
<keyword evidence="3 6" id="KW-0812">Transmembrane</keyword>
<evidence type="ECO:0000256" key="4">
    <source>
        <dbReference type="ARBA" id="ARBA00022989"/>
    </source>
</evidence>
<dbReference type="EMBL" id="CP158299">
    <property type="protein sequence ID" value="XBV85374.1"/>
    <property type="molecule type" value="Genomic_DNA"/>
</dbReference>
<evidence type="ECO:0000256" key="6">
    <source>
        <dbReference type="RuleBase" id="RU000477"/>
    </source>
</evidence>
<feature type="transmembrane region" description="Helical" evidence="7">
    <location>
        <begin position="46"/>
        <end position="68"/>
    </location>
</feature>
<feature type="transmembrane region" description="Helical" evidence="7">
    <location>
        <begin position="99"/>
        <end position="117"/>
    </location>
</feature>
<evidence type="ECO:0000256" key="3">
    <source>
        <dbReference type="ARBA" id="ARBA00022692"/>
    </source>
</evidence>
<keyword evidence="5 7" id="KW-0472">Membrane</keyword>
<dbReference type="RefSeq" id="WP_350243411.1">
    <property type="nucleotide sequence ID" value="NZ_CP158299.1"/>
</dbReference>
<comment type="subcellular location">
    <subcellularLocation>
        <location evidence="1">Membrane</location>
        <topology evidence="1">Multi-pass membrane protein</topology>
    </subcellularLocation>
</comment>
<comment type="similarity">
    <text evidence="6">Belongs to the MIP/aquaporin (TC 1.A.8) family.</text>
</comment>
<dbReference type="InterPro" id="IPR023271">
    <property type="entry name" value="Aquaporin-like"/>
</dbReference>
<organism evidence="8">
    <name type="scientific">Deinococcus sonorensis KR-87</name>
    <dbReference type="NCBI Taxonomy" id="694439"/>
    <lineage>
        <taxon>Bacteria</taxon>
        <taxon>Thermotogati</taxon>
        <taxon>Deinococcota</taxon>
        <taxon>Deinococci</taxon>
        <taxon>Deinococcales</taxon>
        <taxon>Deinococcaceae</taxon>
        <taxon>Deinococcus</taxon>
    </lineage>
</organism>
<evidence type="ECO:0000256" key="2">
    <source>
        <dbReference type="ARBA" id="ARBA00022448"/>
    </source>
</evidence>
<accession>A0AAU7UA57</accession>
<sequence>MSGDERVLKAPEAEVPLGRALVAEALGTFLLTLASVGAIQLARLGLIPELAAAVITPGLVVTGMIYALGDVSGAHINPVVTLAFALRGDFAWRRVVPYLAVQFGAAVLAGGVARAVAPLPHATERISSSGAFLLDASATAVLLVVILATAHRNAKIRPTVGMAVGLTVVLDHFMTNTVSGVSMNPARVFGPALVDGAVPDAWPHLGGPLLGSVAGVALTWLMRGPLNHSEAEAAVGTGGRG</sequence>
<evidence type="ECO:0000256" key="5">
    <source>
        <dbReference type="ARBA" id="ARBA00023136"/>
    </source>
</evidence>
<dbReference type="Pfam" id="PF00230">
    <property type="entry name" value="MIP"/>
    <property type="match status" value="1"/>
</dbReference>
<dbReference type="GO" id="GO:0015267">
    <property type="term" value="F:channel activity"/>
    <property type="evidence" value="ECO:0007669"/>
    <property type="project" value="InterPro"/>
</dbReference>
<dbReference type="KEGG" id="dsc:ABOD76_18350"/>
<proteinExistence type="inferred from homology"/>
<feature type="transmembrane region" description="Helical" evidence="7">
    <location>
        <begin position="20"/>
        <end position="39"/>
    </location>
</feature>
<dbReference type="GO" id="GO:0016020">
    <property type="term" value="C:membrane"/>
    <property type="evidence" value="ECO:0007669"/>
    <property type="project" value="UniProtKB-SubCell"/>
</dbReference>
<dbReference type="PANTHER" id="PTHR45724:SF13">
    <property type="entry name" value="AQUAPORIN NIP1-1-RELATED"/>
    <property type="match status" value="1"/>
</dbReference>
<evidence type="ECO:0000313" key="8">
    <source>
        <dbReference type="EMBL" id="XBV85374.1"/>
    </source>
</evidence>
<dbReference type="SUPFAM" id="SSF81338">
    <property type="entry name" value="Aquaporin-like"/>
    <property type="match status" value="1"/>
</dbReference>
<feature type="transmembrane region" description="Helical" evidence="7">
    <location>
        <begin position="129"/>
        <end position="148"/>
    </location>
</feature>
<reference evidence="8" key="1">
    <citation type="submission" date="2024-06" db="EMBL/GenBank/DDBJ databases">
        <title>Draft Genome Sequence of Deinococcus sonorensis Type Strain KR-87, a Biofilm Producing Representative of the Genus Deinococcus.</title>
        <authorList>
            <person name="Boren L.S."/>
            <person name="Grosso R.A."/>
            <person name="Hugenberg-Cox A.N."/>
            <person name="Hill J.T.E."/>
            <person name="Albert C.M."/>
            <person name="Tuohy J.M."/>
        </authorList>
    </citation>
    <scope>NUCLEOTIDE SEQUENCE</scope>
    <source>
        <strain evidence="8">KR-87</strain>
    </source>
</reference>
<dbReference type="PANTHER" id="PTHR45724">
    <property type="entry name" value="AQUAPORIN NIP2-1"/>
    <property type="match status" value="1"/>
</dbReference>
<dbReference type="Gene3D" id="1.20.1080.10">
    <property type="entry name" value="Glycerol uptake facilitator protein"/>
    <property type="match status" value="1"/>
</dbReference>
<gene>
    <name evidence="8" type="ORF">ABOD76_18350</name>
</gene>
<name>A0AAU7UA57_9DEIO</name>
<dbReference type="AlphaFoldDB" id="A0AAU7UA57"/>
<keyword evidence="4 7" id="KW-1133">Transmembrane helix</keyword>
<dbReference type="InterPro" id="IPR000425">
    <property type="entry name" value="MIP"/>
</dbReference>
<dbReference type="PRINTS" id="PR00783">
    <property type="entry name" value="MINTRINSICP"/>
</dbReference>
<dbReference type="InterPro" id="IPR034294">
    <property type="entry name" value="Aquaporin_transptr"/>
</dbReference>